<evidence type="ECO:0000313" key="7">
    <source>
        <dbReference type="EMBL" id="TKB48284.1"/>
    </source>
</evidence>
<proteinExistence type="predicted"/>
<dbReference type="GO" id="GO:0009055">
    <property type="term" value="F:electron transfer activity"/>
    <property type="evidence" value="ECO:0007669"/>
    <property type="project" value="InterPro"/>
</dbReference>
<keyword evidence="2 4" id="KW-0479">Metal-binding</keyword>
<evidence type="ECO:0000256" key="4">
    <source>
        <dbReference type="PROSITE-ProRule" id="PRU00433"/>
    </source>
</evidence>
<dbReference type="InterPro" id="IPR036909">
    <property type="entry name" value="Cyt_c-like_dom_sf"/>
</dbReference>
<dbReference type="OrthoDB" id="9796421at2"/>
<evidence type="ECO:0000256" key="3">
    <source>
        <dbReference type="ARBA" id="ARBA00023004"/>
    </source>
</evidence>
<dbReference type="GO" id="GO:0020037">
    <property type="term" value="F:heme binding"/>
    <property type="evidence" value="ECO:0007669"/>
    <property type="project" value="InterPro"/>
</dbReference>
<comment type="caution">
    <text evidence="7">The sequence shown here is derived from an EMBL/GenBank/DDBJ whole genome shotgun (WGS) entry which is preliminary data.</text>
</comment>
<gene>
    <name evidence="7" type="ORF">FCL40_13110</name>
</gene>
<organism evidence="7 8">
    <name type="scientific">Ferrimonas sediminicola</name>
    <dbReference type="NCBI Taxonomy" id="2569538"/>
    <lineage>
        <taxon>Bacteria</taxon>
        <taxon>Pseudomonadati</taxon>
        <taxon>Pseudomonadota</taxon>
        <taxon>Gammaproteobacteria</taxon>
        <taxon>Alteromonadales</taxon>
        <taxon>Ferrimonadaceae</taxon>
        <taxon>Ferrimonas</taxon>
    </lineage>
</organism>
<name>A0A4U1BBU7_9GAMM</name>
<dbReference type="Pfam" id="PF13442">
    <property type="entry name" value="Cytochrome_CBB3"/>
    <property type="match status" value="1"/>
</dbReference>
<keyword evidence="1 4" id="KW-0349">Heme</keyword>
<dbReference type="Gene3D" id="1.10.760.10">
    <property type="entry name" value="Cytochrome c-like domain"/>
    <property type="match status" value="1"/>
</dbReference>
<feature type="signal peptide" evidence="5">
    <location>
        <begin position="1"/>
        <end position="19"/>
    </location>
</feature>
<sequence>MKRDILLIALLLAAPATLAGGEEDYQRLCAQCHGADGEPRMPGAANFNRQEGLRVSTLALQERIRRGNRGCPPFAGQLDDERILTLIQALRRMGR</sequence>
<feature type="chain" id="PRO_5021034914" evidence="5">
    <location>
        <begin position="20"/>
        <end position="95"/>
    </location>
</feature>
<evidence type="ECO:0000256" key="5">
    <source>
        <dbReference type="SAM" id="SignalP"/>
    </source>
</evidence>
<evidence type="ECO:0000256" key="1">
    <source>
        <dbReference type="ARBA" id="ARBA00022617"/>
    </source>
</evidence>
<evidence type="ECO:0000259" key="6">
    <source>
        <dbReference type="PROSITE" id="PS51007"/>
    </source>
</evidence>
<evidence type="ECO:0000313" key="8">
    <source>
        <dbReference type="Proteomes" id="UP000305674"/>
    </source>
</evidence>
<reference evidence="7 8" key="1">
    <citation type="submission" date="2019-04" db="EMBL/GenBank/DDBJ databases">
        <authorList>
            <person name="Hwang J.C."/>
        </authorList>
    </citation>
    <scope>NUCLEOTIDE SEQUENCE [LARGE SCALE GENOMIC DNA]</scope>
    <source>
        <strain evidence="7 8">IMCC35001</strain>
    </source>
</reference>
<dbReference type="PROSITE" id="PS51007">
    <property type="entry name" value="CYTC"/>
    <property type="match status" value="1"/>
</dbReference>
<dbReference type="EMBL" id="SWCI01000008">
    <property type="protein sequence ID" value="TKB48284.1"/>
    <property type="molecule type" value="Genomic_DNA"/>
</dbReference>
<dbReference type="SUPFAM" id="SSF46626">
    <property type="entry name" value="Cytochrome c"/>
    <property type="match status" value="1"/>
</dbReference>
<keyword evidence="8" id="KW-1185">Reference proteome</keyword>
<keyword evidence="5" id="KW-0732">Signal</keyword>
<accession>A0A4U1BBU7</accession>
<dbReference type="GO" id="GO:0046872">
    <property type="term" value="F:metal ion binding"/>
    <property type="evidence" value="ECO:0007669"/>
    <property type="project" value="UniProtKB-KW"/>
</dbReference>
<dbReference type="Proteomes" id="UP000305674">
    <property type="component" value="Unassembled WGS sequence"/>
</dbReference>
<dbReference type="AlphaFoldDB" id="A0A4U1BBU7"/>
<dbReference type="InterPro" id="IPR009056">
    <property type="entry name" value="Cyt_c-like_dom"/>
</dbReference>
<protein>
    <submittedName>
        <fullName evidence="7">Cytochrome c</fullName>
    </submittedName>
</protein>
<dbReference type="RefSeq" id="WP_136853755.1">
    <property type="nucleotide sequence ID" value="NZ_SWCI01000008.1"/>
</dbReference>
<evidence type="ECO:0000256" key="2">
    <source>
        <dbReference type="ARBA" id="ARBA00022723"/>
    </source>
</evidence>
<keyword evidence="3 4" id="KW-0408">Iron</keyword>
<feature type="domain" description="Cytochrome c" evidence="6">
    <location>
        <begin position="16"/>
        <end position="94"/>
    </location>
</feature>